<feature type="transmembrane region" description="Helical" evidence="3">
    <location>
        <begin position="52"/>
        <end position="76"/>
    </location>
</feature>
<proteinExistence type="predicted"/>
<dbReference type="Proteomes" id="UP000679848">
    <property type="component" value="Chromosome"/>
</dbReference>
<dbReference type="PANTHER" id="PTHR37815:SF3">
    <property type="entry name" value="UPF0397 PROTEIN SPR0429"/>
    <property type="match status" value="1"/>
</dbReference>
<dbReference type="EMBL" id="AP023420">
    <property type="protein sequence ID" value="BCK83906.1"/>
    <property type="molecule type" value="Genomic_DNA"/>
</dbReference>
<evidence type="ECO:0000313" key="5">
    <source>
        <dbReference type="Proteomes" id="UP000679848"/>
    </source>
</evidence>
<evidence type="ECO:0000256" key="2">
    <source>
        <dbReference type="ARBA" id="ARBA00022989"/>
    </source>
</evidence>
<evidence type="ECO:0000256" key="3">
    <source>
        <dbReference type="SAM" id="Phobius"/>
    </source>
</evidence>
<dbReference type="PANTHER" id="PTHR37815">
    <property type="entry name" value="UPF0397 PROTEIN BC_2624-RELATED"/>
    <property type="match status" value="1"/>
</dbReference>
<keyword evidence="1 3" id="KW-0812">Transmembrane</keyword>
<evidence type="ECO:0000256" key="1">
    <source>
        <dbReference type="ARBA" id="ARBA00022692"/>
    </source>
</evidence>
<feature type="transmembrane region" description="Helical" evidence="3">
    <location>
        <begin position="82"/>
        <end position="104"/>
    </location>
</feature>
<gene>
    <name evidence="4" type="ORF">MM59RIKEN_12250</name>
</gene>
<reference evidence="4" key="1">
    <citation type="submission" date="2020-09" db="EMBL/GenBank/DDBJ databases">
        <title>New species isolated from human feces.</title>
        <authorList>
            <person name="Kitahara M."/>
            <person name="Shigeno Y."/>
            <person name="Shime M."/>
            <person name="Matsumoto Y."/>
            <person name="Nakamura S."/>
            <person name="Motooka D."/>
            <person name="Fukuoka S."/>
            <person name="Nishikawa H."/>
            <person name="Benno Y."/>
        </authorList>
    </citation>
    <scope>NUCLEOTIDE SEQUENCE</scope>
    <source>
        <strain evidence="4">MM59</strain>
    </source>
</reference>
<dbReference type="PROSITE" id="PS51257">
    <property type="entry name" value="PROKAR_LIPOPROTEIN"/>
    <property type="match status" value="1"/>
</dbReference>
<feature type="transmembrane region" description="Helical" evidence="3">
    <location>
        <begin position="160"/>
        <end position="177"/>
    </location>
</feature>
<sequence>MEQRLERASARQMGQTRALVMTGLFAALGCVATLVLQIPSPTGGYLNLGDTVVILGAYLLGPALGAAAGGVGPALADLLSGYTVYVPATLVIKAAMGLLAAMLYRAAGKKAWGMVVCATAAEAVMVAGYWLFDALLMLINGGGRLGVCLSASAVGIPSNLVQAAFGLAASTLLAMTLRRSGYVRGRFPNL</sequence>
<keyword evidence="3" id="KW-0472">Membrane</keyword>
<protein>
    <submittedName>
        <fullName evidence="4">Membrane protein</fullName>
    </submittedName>
</protein>
<dbReference type="RefSeq" id="WP_213542917.1">
    <property type="nucleotide sequence ID" value="NZ_AP023420.1"/>
</dbReference>
<dbReference type="AlphaFoldDB" id="A0A810QDH8"/>
<keyword evidence="5" id="KW-1185">Reference proteome</keyword>
<organism evidence="4 5">
    <name type="scientific">Pusillibacter faecalis</name>
    <dbReference type="NCBI Taxonomy" id="2714358"/>
    <lineage>
        <taxon>Bacteria</taxon>
        <taxon>Bacillati</taxon>
        <taxon>Bacillota</taxon>
        <taxon>Clostridia</taxon>
        <taxon>Eubacteriales</taxon>
        <taxon>Oscillospiraceae</taxon>
        <taxon>Pusillibacter</taxon>
    </lineage>
</organism>
<dbReference type="KEGG" id="pfaa:MM59RIKEN_12250"/>
<evidence type="ECO:0000313" key="4">
    <source>
        <dbReference type="EMBL" id="BCK83906.1"/>
    </source>
</evidence>
<dbReference type="Gene3D" id="1.10.1760.20">
    <property type="match status" value="1"/>
</dbReference>
<name>A0A810QDH8_9FIRM</name>
<dbReference type="InterPro" id="IPR009825">
    <property type="entry name" value="ECF_substrate-spec-like"/>
</dbReference>
<dbReference type="Pfam" id="PF07155">
    <property type="entry name" value="ECF-ribofla_trS"/>
    <property type="match status" value="1"/>
</dbReference>
<feature type="transmembrane region" description="Helical" evidence="3">
    <location>
        <begin position="111"/>
        <end position="132"/>
    </location>
</feature>
<feature type="transmembrane region" description="Helical" evidence="3">
    <location>
        <begin position="20"/>
        <end position="40"/>
    </location>
</feature>
<accession>A0A810QDH8</accession>
<keyword evidence="2 3" id="KW-1133">Transmembrane helix</keyword>
<dbReference type="GO" id="GO:0016020">
    <property type="term" value="C:membrane"/>
    <property type="evidence" value="ECO:0007669"/>
    <property type="project" value="InterPro"/>
</dbReference>